<keyword evidence="3" id="KW-1185">Reference proteome</keyword>
<proteinExistence type="predicted"/>
<sequence length="289" mass="30605">MGCCFCPCFTSSKLGGKAPLSDVCVSPAPKSEACAAQPPTAEQPEIQSVQKNPNASSISQPQEKIQTAGDGESIGKTVHFASKAIVIEDDLKSDSKQSSGEGESHESLFSLQLIDGWRSANEEEVMSKEIVSDEDEAFAFPTVIQSTGRDTEFPVVNCGDSKGGSGEVSFDSSLSSWLVEPENTPMSAHVLRSPVAHGASGKRRVLGELSLVEVNRPPGRPFLGESLKSSGIAAADSDCESYGSSRENDKQQIRSQRNGLSKQDQKTDLQSAIPIGLSLARAAMRTGIV</sequence>
<dbReference type="EnsemblPlants" id="Kaladp0868s0044.1.v1.1">
    <property type="protein sequence ID" value="Kaladp0868s0044.1.v1.1"/>
    <property type="gene ID" value="Kaladp0868s0044.v1.1"/>
</dbReference>
<feature type="compositionally biased region" description="Polar residues" evidence="1">
    <location>
        <begin position="253"/>
        <end position="262"/>
    </location>
</feature>
<evidence type="ECO:0000313" key="2">
    <source>
        <dbReference type="EnsemblPlants" id="Kaladp0868s0044.1.v1.1"/>
    </source>
</evidence>
<dbReference type="AlphaFoldDB" id="A0A7N0VIV9"/>
<reference evidence="2" key="1">
    <citation type="submission" date="2021-01" db="UniProtKB">
        <authorList>
            <consortium name="EnsemblPlants"/>
        </authorList>
    </citation>
    <scope>IDENTIFICATION</scope>
</reference>
<dbReference type="Gramene" id="Kaladp0868s0044.1.v1.1">
    <property type="protein sequence ID" value="Kaladp0868s0044.1.v1.1"/>
    <property type="gene ID" value="Kaladp0868s0044.v1.1"/>
</dbReference>
<dbReference type="Proteomes" id="UP000594263">
    <property type="component" value="Unplaced"/>
</dbReference>
<evidence type="ECO:0000256" key="1">
    <source>
        <dbReference type="SAM" id="MobiDB-lite"/>
    </source>
</evidence>
<organism evidence="2 3">
    <name type="scientific">Kalanchoe fedtschenkoi</name>
    <name type="common">Lavender scallops</name>
    <name type="synonym">South American air plant</name>
    <dbReference type="NCBI Taxonomy" id="63787"/>
    <lineage>
        <taxon>Eukaryota</taxon>
        <taxon>Viridiplantae</taxon>
        <taxon>Streptophyta</taxon>
        <taxon>Embryophyta</taxon>
        <taxon>Tracheophyta</taxon>
        <taxon>Spermatophyta</taxon>
        <taxon>Magnoliopsida</taxon>
        <taxon>eudicotyledons</taxon>
        <taxon>Gunneridae</taxon>
        <taxon>Pentapetalae</taxon>
        <taxon>Saxifragales</taxon>
        <taxon>Crassulaceae</taxon>
        <taxon>Kalanchoe</taxon>
    </lineage>
</organism>
<feature type="region of interest" description="Disordered" evidence="1">
    <location>
        <begin position="30"/>
        <end position="73"/>
    </location>
</feature>
<feature type="region of interest" description="Disordered" evidence="1">
    <location>
        <begin position="236"/>
        <end position="268"/>
    </location>
</feature>
<accession>A0A7N0VIV9</accession>
<evidence type="ECO:0000313" key="3">
    <source>
        <dbReference type="Proteomes" id="UP000594263"/>
    </source>
</evidence>
<name>A0A7N0VIV9_KALFE</name>
<feature type="compositionally biased region" description="Polar residues" evidence="1">
    <location>
        <begin position="45"/>
        <end position="65"/>
    </location>
</feature>
<protein>
    <submittedName>
        <fullName evidence="2">Uncharacterized protein</fullName>
    </submittedName>
</protein>